<dbReference type="EMBL" id="JARYGZ010000001">
    <property type="protein sequence ID" value="MDH7639867.1"/>
    <property type="molecule type" value="Genomic_DNA"/>
</dbReference>
<keyword evidence="1" id="KW-0227">DNA damage</keyword>
<protein>
    <submittedName>
        <fullName evidence="2">DNA polymerase Y family protein</fullName>
    </submittedName>
</protein>
<keyword evidence="3" id="KW-1185">Reference proteome</keyword>
<organism evidence="2 3">
    <name type="scientific">Sphingomonas oryzagri</name>
    <dbReference type="NCBI Taxonomy" id="3042314"/>
    <lineage>
        <taxon>Bacteria</taxon>
        <taxon>Pseudomonadati</taxon>
        <taxon>Pseudomonadota</taxon>
        <taxon>Alphaproteobacteria</taxon>
        <taxon>Sphingomonadales</taxon>
        <taxon>Sphingomonadaceae</taxon>
        <taxon>Sphingomonas</taxon>
    </lineage>
</organism>
<proteinExistence type="predicted"/>
<dbReference type="InterPro" id="IPR043502">
    <property type="entry name" value="DNA/RNA_pol_sf"/>
</dbReference>
<reference evidence="2" key="1">
    <citation type="submission" date="2023-04" db="EMBL/GenBank/DDBJ databases">
        <title>Sphingomonas sp. MAHUQ-71 isolated from rice field.</title>
        <authorList>
            <person name="Huq M.A."/>
        </authorList>
    </citation>
    <scope>NUCLEOTIDE SEQUENCE</scope>
    <source>
        <strain evidence="2">MAHUQ-71</strain>
    </source>
</reference>
<dbReference type="Proteomes" id="UP001160625">
    <property type="component" value="Unassembled WGS sequence"/>
</dbReference>
<evidence type="ECO:0000313" key="2">
    <source>
        <dbReference type="EMBL" id="MDH7639867.1"/>
    </source>
</evidence>
<sequence length="611" mass="67831">MSRPASPKRRFLALWFPLLPADRHRRRYGPDGPPIAFVEKQRGAMRVVALDPRALKLGLAPGLTLADARARVPELAAIDHDVHADRLWLERIADGCDRWTPMVALDRQDGVTLDITGCVESFALHSPTSVRTERSRSAATASHGLRLRSGRTDVGYFPNSKSLGEEERQGFDKLSPNGEMFGTESALTADVERRLAAAGLTLRLALADTPEAAQALARFQSLPAADEAQAIRRLPVAALQLDQEAETGLRRAGLKTIGDLADRPSPPLAARFGEGLVDALDRLLGRADSRISPRRALPALLFERRFAEPVARTDDALAVLDDLVREAAIALEERHGGGRRFVGRLYRSDGQVREVAIETGLPTRDPATPARLFRERIDALADPIDPGFGFDMIRLAVPAIEPLAATQLKLEGGRVAEEAMAALVDRLSTRLGRNRVRRFVAQGTHIPEQAALALPAVNLPDPAPWPLPPEGEPPLRPLHLFDPPQRIEVTLSEVPDGPPRRFRWRRTVHEVARFEGPERIAGEWWRVRVARLPEPPPSVLRPKPGRDAMECDGEELVDPPEAPPTRPAKPLLTRDYFRVEDVRGRRFWLFRHGLYERETDSPDWYVHGLFA</sequence>
<accession>A0ABT6N3X7</accession>
<gene>
    <name evidence="2" type="ORF">QGN17_14120</name>
</gene>
<comment type="caution">
    <text evidence="2">The sequence shown here is derived from an EMBL/GenBank/DDBJ whole genome shotgun (WGS) entry which is preliminary data.</text>
</comment>
<dbReference type="PANTHER" id="PTHR35369">
    <property type="entry name" value="BLR3025 PROTEIN-RELATED"/>
    <property type="match status" value="1"/>
</dbReference>
<dbReference type="InterPro" id="IPR050356">
    <property type="entry name" value="SulA_CellDiv_inhibitor"/>
</dbReference>
<dbReference type="PANTHER" id="PTHR35369:SF2">
    <property type="entry name" value="BLR3025 PROTEIN"/>
    <property type="match status" value="1"/>
</dbReference>
<dbReference type="CDD" id="cd03468">
    <property type="entry name" value="PolY_like"/>
    <property type="match status" value="1"/>
</dbReference>
<evidence type="ECO:0000256" key="1">
    <source>
        <dbReference type="ARBA" id="ARBA00022763"/>
    </source>
</evidence>
<dbReference type="SUPFAM" id="SSF56672">
    <property type="entry name" value="DNA/RNA polymerases"/>
    <property type="match status" value="1"/>
</dbReference>
<name>A0ABT6N3X7_9SPHN</name>
<evidence type="ECO:0000313" key="3">
    <source>
        <dbReference type="Proteomes" id="UP001160625"/>
    </source>
</evidence>